<dbReference type="Proteomes" id="UP000183015">
    <property type="component" value="Unassembled WGS sequence"/>
</dbReference>
<dbReference type="eggNOG" id="COG0596">
    <property type="taxonomic scope" value="Bacteria"/>
</dbReference>
<gene>
    <name evidence="2" type="ORF">SAMN05414137_108297</name>
</gene>
<feature type="domain" description="AB hydrolase-1" evidence="1">
    <location>
        <begin position="2"/>
        <end position="106"/>
    </location>
</feature>
<dbReference type="GO" id="GO:0016020">
    <property type="term" value="C:membrane"/>
    <property type="evidence" value="ECO:0007669"/>
    <property type="project" value="TreeGrafter"/>
</dbReference>
<dbReference type="Gene3D" id="3.40.50.1820">
    <property type="entry name" value="alpha/beta hydrolase"/>
    <property type="match status" value="1"/>
</dbReference>
<dbReference type="InterPro" id="IPR029058">
    <property type="entry name" value="AB_hydrolase_fold"/>
</dbReference>
<name>A0A1H7Q766_STRJI</name>
<protein>
    <submittedName>
        <fullName evidence="2">Pimeloyl-ACP methyl ester carboxylesterase</fullName>
    </submittedName>
</protein>
<keyword evidence="3" id="KW-1185">Reference proteome</keyword>
<dbReference type="EMBL" id="FOAZ01000008">
    <property type="protein sequence ID" value="SEL43157.1"/>
    <property type="molecule type" value="Genomic_DNA"/>
</dbReference>
<evidence type="ECO:0000313" key="2">
    <source>
        <dbReference type="EMBL" id="SEL43157.1"/>
    </source>
</evidence>
<dbReference type="InterPro" id="IPR050266">
    <property type="entry name" value="AB_hydrolase_sf"/>
</dbReference>
<evidence type="ECO:0000259" key="1">
    <source>
        <dbReference type="Pfam" id="PF00561"/>
    </source>
</evidence>
<dbReference type="Pfam" id="PF00561">
    <property type="entry name" value="Abhydrolase_1"/>
    <property type="match status" value="1"/>
</dbReference>
<organism evidence="2 3">
    <name type="scientific">Streptacidiphilus jiangxiensis</name>
    <dbReference type="NCBI Taxonomy" id="235985"/>
    <lineage>
        <taxon>Bacteria</taxon>
        <taxon>Bacillati</taxon>
        <taxon>Actinomycetota</taxon>
        <taxon>Actinomycetes</taxon>
        <taxon>Kitasatosporales</taxon>
        <taxon>Streptomycetaceae</taxon>
        <taxon>Streptacidiphilus</taxon>
    </lineage>
</organism>
<dbReference type="PANTHER" id="PTHR43798">
    <property type="entry name" value="MONOACYLGLYCEROL LIPASE"/>
    <property type="match status" value="1"/>
</dbReference>
<dbReference type="InterPro" id="IPR000073">
    <property type="entry name" value="AB_hydrolase_1"/>
</dbReference>
<reference evidence="3" key="1">
    <citation type="submission" date="2016-10" db="EMBL/GenBank/DDBJ databases">
        <authorList>
            <person name="Varghese N."/>
        </authorList>
    </citation>
    <scope>NUCLEOTIDE SEQUENCE [LARGE SCALE GENOMIC DNA]</scope>
    <source>
        <strain evidence="3">DSM 45096 / BCRC 16803 / CGMCC 4.1857 / CIP 109030 / JCM 12277 / KCTC 19219 / NBRC 100920 / 33214</strain>
    </source>
</reference>
<dbReference type="PRINTS" id="PR00111">
    <property type="entry name" value="ABHYDROLASE"/>
</dbReference>
<dbReference type="PANTHER" id="PTHR43798:SF33">
    <property type="entry name" value="HYDROLASE, PUTATIVE (AFU_ORTHOLOGUE AFUA_2G14860)-RELATED"/>
    <property type="match status" value="1"/>
</dbReference>
<dbReference type="AlphaFoldDB" id="A0A1H7Q766"/>
<sequence length="230" mass="25403">MLLALHGHFDEGRTFTRLAEELPSDWRVIALDQRGHGFSDRTDDYSREGYVDDALRLLDHLGVGPVVVLGHSLGGVNAYQLAARRPHRVEALIIEDIGVELDHDLSFCLAWPRRVATRSGLIERLGDSARYLMGAVREFPDGWGLAFSPEDMVRSGGQQVGDHWSDWLATDCPALLVRGTKSDILGSAEATAMVRRRPGTRLVELPTGHTVHATDPAGFIDVVRDFLESL</sequence>
<evidence type="ECO:0000313" key="3">
    <source>
        <dbReference type="Proteomes" id="UP000183015"/>
    </source>
</evidence>
<dbReference type="GO" id="GO:0003824">
    <property type="term" value="F:catalytic activity"/>
    <property type="evidence" value="ECO:0007669"/>
    <property type="project" value="UniProtKB-ARBA"/>
</dbReference>
<accession>A0A1H7Q766</accession>
<dbReference type="STRING" id="235985.SAMN05414137_108297"/>
<proteinExistence type="predicted"/>
<dbReference type="SUPFAM" id="SSF53474">
    <property type="entry name" value="alpha/beta-Hydrolases"/>
    <property type="match status" value="1"/>
</dbReference>